<feature type="compositionally biased region" description="Low complexity" evidence="1">
    <location>
        <begin position="615"/>
        <end position="630"/>
    </location>
</feature>
<name>A0A4Y8DBV7_9HELO</name>
<feature type="region of interest" description="Disordered" evidence="1">
    <location>
        <begin position="359"/>
        <end position="419"/>
    </location>
</feature>
<dbReference type="AlphaFoldDB" id="A0A4Y8DBV7"/>
<feature type="compositionally biased region" description="Pro residues" evidence="1">
    <location>
        <begin position="469"/>
        <end position="481"/>
    </location>
</feature>
<feature type="compositionally biased region" description="Polar residues" evidence="1">
    <location>
        <begin position="101"/>
        <end position="113"/>
    </location>
</feature>
<dbReference type="EMBL" id="PHWZ01000042">
    <property type="protein sequence ID" value="TEY79721.1"/>
    <property type="molecule type" value="Genomic_DNA"/>
</dbReference>
<feature type="compositionally biased region" description="Basic and acidic residues" evidence="1">
    <location>
        <begin position="132"/>
        <end position="141"/>
    </location>
</feature>
<feature type="compositionally biased region" description="Low complexity" evidence="1">
    <location>
        <begin position="82"/>
        <end position="94"/>
    </location>
</feature>
<sequence length="759" mass="85757">MEQHSGTNSFGKCDNNDSPKREEYRLRPQREMAQDHQDSNAPRYNRNQPRRKVDSYRPGRPHQPRVPRRNCVAKNSTRPGPSTHDTTTQDSQTSPFEIARTSLNRAAGSANTSEELESAPLVSHPAEFVPSTEEKETPSSRDEDEYELLCEHAGGPLRRFTKKMCDVITETITENCHDDTMSAIDILKQACINLSVKTGTTLEVHDCWLYWRKRGMKTNIARWWPDSLDDIDREVADYRRLRSAKSDRARAAYAARLATVPVASVTTEAFASPDPVEESNDWPREEKLLLFAKLKGKRPIQHRLHANMLWIMVGHAMRRDGYTRGRDEYREWFEKYGRAYFGYDETRYYSRPGNSHVGTGRMENGIMTPEDSPVGDARRRRRRNSHTDGGRARLHSNMTPISPSVPKTPKPNKPRTSTTVLHDIKSWLGGYRNIDKTAKVAEEYPLPLIKPSEGERFEPFTTESQETYDPPPPAAASPPGSPLFITEDEPQTERNIVPLALDSTNSHSSPAPAVTDAPSTMPDETGTPEERVESIGEIEAGETMTPGEKIESGETMPEDENDTPSLQPNEIDNTQDGVQWTAEQWGFATPPFMRPSEPDIAWIDEYIDFESSHISATTDSSDPSTSATHPSFDDSLTSNETIEEVPLSQPSATSDDESKNNTSSESQAQLLREQQERTDIEISNLQANYLRVKEAEDDEEKKLDDTAQELDIMILRRAEQLKTQTAHLAEMQRIEAELEEKKKVKQALSIALEELELFG</sequence>
<protein>
    <submittedName>
        <fullName evidence="2">Uncharacterized protein</fullName>
    </submittedName>
</protein>
<comment type="caution">
    <text evidence="2">The sequence shown here is derived from an EMBL/GenBank/DDBJ whole genome shotgun (WGS) entry which is preliminary data.</text>
</comment>
<feature type="compositionally biased region" description="Basic residues" evidence="1">
    <location>
        <begin position="59"/>
        <end position="68"/>
    </location>
</feature>
<evidence type="ECO:0000313" key="3">
    <source>
        <dbReference type="Proteomes" id="UP000297299"/>
    </source>
</evidence>
<feature type="compositionally biased region" description="Polar residues" evidence="1">
    <location>
        <begin position="563"/>
        <end position="576"/>
    </location>
</feature>
<feature type="compositionally biased region" description="Basic and acidic residues" evidence="1">
    <location>
        <begin position="14"/>
        <end position="38"/>
    </location>
</feature>
<feature type="compositionally biased region" description="Polar residues" evidence="1">
    <location>
        <begin position="1"/>
        <end position="10"/>
    </location>
</feature>
<keyword evidence="3" id="KW-1185">Reference proteome</keyword>
<gene>
    <name evidence="2" type="ORF">BOTCAL_0042g00210</name>
</gene>
<evidence type="ECO:0000313" key="2">
    <source>
        <dbReference type="EMBL" id="TEY79721.1"/>
    </source>
</evidence>
<reference evidence="2 3" key="1">
    <citation type="submission" date="2017-11" db="EMBL/GenBank/DDBJ databases">
        <title>Comparative genomics of Botrytis spp.</title>
        <authorList>
            <person name="Valero-Jimenez C.A."/>
            <person name="Tapia P."/>
            <person name="Veloso J."/>
            <person name="Silva-Moreno E."/>
            <person name="Staats M."/>
            <person name="Valdes J.H."/>
            <person name="Van Kan J.A.L."/>
        </authorList>
    </citation>
    <scope>NUCLEOTIDE SEQUENCE [LARGE SCALE GENOMIC DNA]</scope>
    <source>
        <strain evidence="2 3">MUCL2830</strain>
    </source>
</reference>
<proteinExistence type="predicted"/>
<organism evidence="2 3">
    <name type="scientific">Botryotinia calthae</name>
    <dbReference type="NCBI Taxonomy" id="38488"/>
    <lineage>
        <taxon>Eukaryota</taxon>
        <taxon>Fungi</taxon>
        <taxon>Dikarya</taxon>
        <taxon>Ascomycota</taxon>
        <taxon>Pezizomycotina</taxon>
        <taxon>Leotiomycetes</taxon>
        <taxon>Helotiales</taxon>
        <taxon>Sclerotiniaceae</taxon>
        <taxon>Botryotinia</taxon>
    </lineage>
</organism>
<feature type="region of interest" description="Disordered" evidence="1">
    <location>
        <begin position="1"/>
        <end position="144"/>
    </location>
</feature>
<accession>A0A4Y8DBV7</accession>
<feature type="region of interest" description="Disordered" evidence="1">
    <location>
        <begin position="502"/>
        <end position="576"/>
    </location>
</feature>
<evidence type="ECO:0000256" key="1">
    <source>
        <dbReference type="SAM" id="MobiDB-lite"/>
    </source>
</evidence>
<dbReference type="OrthoDB" id="3542911at2759"/>
<feature type="region of interest" description="Disordered" evidence="1">
    <location>
        <begin position="460"/>
        <end position="486"/>
    </location>
</feature>
<dbReference type="Proteomes" id="UP000297299">
    <property type="component" value="Unassembled WGS sequence"/>
</dbReference>
<feature type="region of interest" description="Disordered" evidence="1">
    <location>
        <begin position="614"/>
        <end position="678"/>
    </location>
</feature>
<feature type="compositionally biased region" description="Polar residues" evidence="1">
    <location>
        <begin position="660"/>
        <end position="669"/>
    </location>
</feature>